<evidence type="ECO:0000259" key="9">
    <source>
        <dbReference type="PROSITE" id="PS50972"/>
    </source>
</evidence>
<dbReference type="Proteomes" id="UP000309544">
    <property type="component" value="Unassembled WGS sequence"/>
</dbReference>
<evidence type="ECO:0000256" key="3">
    <source>
        <dbReference type="ARBA" id="ARBA00004763"/>
    </source>
</evidence>
<reference evidence="10 11" key="1">
    <citation type="submission" date="2019-05" db="EMBL/GenBank/DDBJ databases">
        <title>Draft Whole-Genome sequence of the green sulfur bacterium Prosthecochloris vibrioformis DSM 260.</title>
        <authorList>
            <person name="Meyer T.E."/>
            <person name="Kyndt J.A."/>
        </authorList>
    </citation>
    <scope>NUCLEOTIDE SEQUENCE [LARGE SCALE GENOMIC DNA]</scope>
    <source>
        <strain evidence="10 11">DSM 260</strain>
    </source>
</reference>
<evidence type="ECO:0000313" key="10">
    <source>
        <dbReference type="EMBL" id="TNJ36691.1"/>
    </source>
</evidence>
<evidence type="ECO:0000256" key="8">
    <source>
        <dbReference type="ARBA" id="ARBA00022909"/>
    </source>
</evidence>
<comment type="catalytic activity">
    <reaction evidence="1">
        <text>(7,8-dihydropterin-6-yl)methyl diphosphate + 4-aminobenzoate = 7,8-dihydropteroate + diphosphate</text>
        <dbReference type="Rhea" id="RHEA:19949"/>
        <dbReference type="ChEBI" id="CHEBI:17836"/>
        <dbReference type="ChEBI" id="CHEBI:17839"/>
        <dbReference type="ChEBI" id="CHEBI:33019"/>
        <dbReference type="ChEBI" id="CHEBI:72950"/>
        <dbReference type="EC" id="2.5.1.15"/>
    </reaction>
</comment>
<sequence>MYAHPSPTAHLNCNGRMLDFSQAPFVMAIANTTPDSFFDGGRSPAKALDHAMSLIEAGADILDIGGESTRPGAIKVSPEEEMERTLPLLEAVVARSPVTISIDTYKAEVADAALRLGAHIVNDISAFALDPDMPSICARHKAGVVLMHASKHPDEMQWSTDTRSGMQDIVDSVATSLQYSLEEARRHGITSIILDPGFGFGKSVEENFTLLRRLGELHKLGCPLLAGLSRKSFLGAAITRENTNQVSPSARLTATISANTIALCNGAGILRVHDVSEAVETRAVVRKAFPTAGNQKTSPDQIRFL</sequence>
<evidence type="ECO:0000256" key="7">
    <source>
        <dbReference type="ARBA" id="ARBA00022842"/>
    </source>
</evidence>
<dbReference type="Pfam" id="PF00809">
    <property type="entry name" value="Pterin_bind"/>
    <property type="match status" value="1"/>
</dbReference>
<evidence type="ECO:0000256" key="1">
    <source>
        <dbReference type="ARBA" id="ARBA00000012"/>
    </source>
</evidence>
<dbReference type="PANTHER" id="PTHR20941">
    <property type="entry name" value="FOLATE SYNTHESIS PROTEINS"/>
    <property type="match status" value="1"/>
</dbReference>
<dbReference type="GO" id="GO:0046656">
    <property type="term" value="P:folic acid biosynthetic process"/>
    <property type="evidence" value="ECO:0007669"/>
    <property type="project" value="UniProtKB-KW"/>
</dbReference>
<dbReference type="AlphaFoldDB" id="A0A5C4S1T2"/>
<evidence type="ECO:0000256" key="2">
    <source>
        <dbReference type="ARBA" id="ARBA00001946"/>
    </source>
</evidence>
<organism evidence="10 11">
    <name type="scientific">Prosthecochloris vibrioformis</name>
    <name type="common">Chlorobium vibrioforme</name>
    <dbReference type="NCBI Taxonomy" id="1098"/>
    <lineage>
        <taxon>Bacteria</taxon>
        <taxon>Pseudomonadati</taxon>
        <taxon>Chlorobiota</taxon>
        <taxon>Chlorobiia</taxon>
        <taxon>Chlorobiales</taxon>
        <taxon>Chlorobiaceae</taxon>
        <taxon>Prosthecochloris</taxon>
    </lineage>
</organism>
<dbReference type="NCBIfam" id="TIGR01496">
    <property type="entry name" value="DHPS"/>
    <property type="match status" value="1"/>
</dbReference>
<evidence type="ECO:0000313" key="11">
    <source>
        <dbReference type="Proteomes" id="UP000309544"/>
    </source>
</evidence>
<dbReference type="PANTHER" id="PTHR20941:SF1">
    <property type="entry name" value="FOLIC ACID SYNTHESIS PROTEIN FOL1"/>
    <property type="match status" value="1"/>
</dbReference>
<dbReference type="PROSITE" id="PS50972">
    <property type="entry name" value="PTERIN_BINDING"/>
    <property type="match status" value="1"/>
</dbReference>
<dbReference type="EMBL" id="VDCI01000004">
    <property type="protein sequence ID" value="TNJ36691.1"/>
    <property type="molecule type" value="Genomic_DNA"/>
</dbReference>
<keyword evidence="6" id="KW-0479">Metal-binding</keyword>
<comment type="caution">
    <text evidence="10">The sequence shown here is derived from an EMBL/GenBank/DDBJ whole genome shotgun (WGS) entry which is preliminary data.</text>
</comment>
<evidence type="ECO:0000256" key="4">
    <source>
        <dbReference type="ARBA" id="ARBA00012458"/>
    </source>
</evidence>
<name>A0A5C4S1T2_PROVB</name>
<accession>A0A5C4S1T2</accession>
<evidence type="ECO:0000256" key="6">
    <source>
        <dbReference type="ARBA" id="ARBA00022723"/>
    </source>
</evidence>
<keyword evidence="5 10" id="KW-0808">Transferase</keyword>
<dbReference type="CDD" id="cd00739">
    <property type="entry name" value="DHPS"/>
    <property type="match status" value="1"/>
</dbReference>
<comment type="pathway">
    <text evidence="3">Cofactor biosynthesis; tetrahydrofolate biosynthesis; 7,8-dihydrofolate from 2-amino-4-hydroxy-6-hydroxymethyl-7,8-dihydropteridine diphosphate and 4-aminobenzoate: step 1/2.</text>
</comment>
<feature type="domain" description="Pterin-binding" evidence="9">
    <location>
        <begin position="24"/>
        <end position="286"/>
    </location>
</feature>
<protein>
    <recommendedName>
        <fullName evidence="4">dihydropteroate synthase</fullName>
        <ecNumber evidence="4">2.5.1.15</ecNumber>
    </recommendedName>
</protein>
<comment type="cofactor">
    <cofactor evidence="2">
        <name>Mg(2+)</name>
        <dbReference type="ChEBI" id="CHEBI:18420"/>
    </cofactor>
</comment>
<dbReference type="InterPro" id="IPR006390">
    <property type="entry name" value="DHP_synth_dom"/>
</dbReference>
<dbReference type="InterPro" id="IPR045031">
    <property type="entry name" value="DHP_synth-like"/>
</dbReference>
<dbReference type="InterPro" id="IPR000489">
    <property type="entry name" value="Pterin-binding_dom"/>
</dbReference>
<dbReference type="RefSeq" id="WP_068866362.1">
    <property type="nucleotide sequence ID" value="NZ_VDCI01000004.1"/>
</dbReference>
<dbReference type="GO" id="GO:0005829">
    <property type="term" value="C:cytosol"/>
    <property type="evidence" value="ECO:0007669"/>
    <property type="project" value="TreeGrafter"/>
</dbReference>
<evidence type="ECO:0000256" key="5">
    <source>
        <dbReference type="ARBA" id="ARBA00022679"/>
    </source>
</evidence>
<proteinExistence type="predicted"/>
<keyword evidence="8" id="KW-0289">Folate biosynthesis</keyword>
<dbReference type="GO" id="GO:0004156">
    <property type="term" value="F:dihydropteroate synthase activity"/>
    <property type="evidence" value="ECO:0007669"/>
    <property type="project" value="UniProtKB-EC"/>
</dbReference>
<keyword evidence="7" id="KW-0460">Magnesium</keyword>
<dbReference type="GO" id="GO:0046872">
    <property type="term" value="F:metal ion binding"/>
    <property type="evidence" value="ECO:0007669"/>
    <property type="project" value="UniProtKB-KW"/>
</dbReference>
<gene>
    <name evidence="10" type="primary">folP</name>
    <name evidence="10" type="ORF">FGF68_06410</name>
</gene>
<dbReference type="PROSITE" id="PS00793">
    <property type="entry name" value="DHPS_2"/>
    <property type="match status" value="1"/>
</dbReference>
<dbReference type="Gene3D" id="3.20.20.20">
    <property type="entry name" value="Dihydropteroate synthase-like"/>
    <property type="match status" value="1"/>
</dbReference>
<dbReference type="EC" id="2.5.1.15" evidence="4"/>
<keyword evidence="11" id="KW-1185">Reference proteome</keyword>
<dbReference type="InterPro" id="IPR011005">
    <property type="entry name" value="Dihydropteroate_synth-like_sf"/>
</dbReference>
<dbReference type="SUPFAM" id="SSF51717">
    <property type="entry name" value="Dihydropteroate synthetase-like"/>
    <property type="match status" value="1"/>
</dbReference>
<dbReference type="GO" id="GO:0046654">
    <property type="term" value="P:tetrahydrofolate biosynthetic process"/>
    <property type="evidence" value="ECO:0007669"/>
    <property type="project" value="TreeGrafter"/>
</dbReference>